<gene>
    <name evidence="1" type="ORF">EUX98_g7560</name>
</gene>
<dbReference type="AlphaFoldDB" id="A0A4S4MLS0"/>
<dbReference type="EMBL" id="SGPM01000326">
    <property type="protein sequence ID" value="THH26625.1"/>
    <property type="molecule type" value="Genomic_DNA"/>
</dbReference>
<dbReference type="InterPro" id="IPR032675">
    <property type="entry name" value="LRR_dom_sf"/>
</dbReference>
<proteinExistence type="predicted"/>
<accession>A0A4S4MLS0</accession>
<protein>
    <recommendedName>
        <fullName evidence="3">F-box domain-containing protein</fullName>
    </recommendedName>
</protein>
<evidence type="ECO:0000313" key="2">
    <source>
        <dbReference type="Proteomes" id="UP000308730"/>
    </source>
</evidence>
<comment type="caution">
    <text evidence="1">The sequence shown here is derived from an EMBL/GenBank/DDBJ whole genome shotgun (WGS) entry which is preliminary data.</text>
</comment>
<reference evidence="1 2" key="1">
    <citation type="submission" date="2019-02" db="EMBL/GenBank/DDBJ databases">
        <title>Genome sequencing of the rare red list fungi Antrodiella citrinella (Flaviporus citrinellus).</title>
        <authorList>
            <person name="Buettner E."/>
            <person name="Kellner H."/>
        </authorList>
    </citation>
    <scope>NUCLEOTIDE SEQUENCE [LARGE SCALE GENOMIC DNA]</scope>
    <source>
        <strain evidence="1 2">DSM 108506</strain>
    </source>
</reference>
<dbReference type="OrthoDB" id="2797325at2759"/>
<sequence length="398" mass="45177">MLSTDNLTSSSESPAQLSLPPELDDLVISMLFDEPETLKACALVSKEWLWTSRTYLFRDITISYSRQCERFIALATCSPVVCSWVRRLQVSAPWDLVADWVEIFLTSSLLPNFTHLETLDLADMSFDWHTVSFQMLAQLTSITRLTFLRCGFTKSELLSIVCAFPTLTDLTVVKFTDLSDRMDETGLQLIHAPSLSRLHFSGEMYYDDISGFSGIPESFVQYLWDKGHLESLRRLEVDVAEQDSDLVDKIGRLIRDVGPLLEELRMVTFHHNEMFPFLDRIDISHNTYLRKITLRWPLDPSVPVVLSRVVSPHLHTVQFDFVLDSFYELSRLIAPEVVPALEHALLATNLLGLTEVHFNITSANDLEGVGEACFAAFSELHQRRLLRVTTVLGSLTTG</sequence>
<dbReference type="Proteomes" id="UP000308730">
    <property type="component" value="Unassembled WGS sequence"/>
</dbReference>
<name>A0A4S4MLS0_9APHY</name>
<dbReference type="Gene3D" id="3.80.10.10">
    <property type="entry name" value="Ribonuclease Inhibitor"/>
    <property type="match status" value="1"/>
</dbReference>
<dbReference type="SUPFAM" id="SSF52047">
    <property type="entry name" value="RNI-like"/>
    <property type="match status" value="1"/>
</dbReference>
<organism evidence="1 2">
    <name type="scientific">Antrodiella citrinella</name>
    <dbReference type="NCBI Taxonomy" id="2447956"/>
    <lineage>
        <taxon>Eukaryota</taxon>
        <taxon>Fungi</taxon>
        <taxon>Dikarya</taxon>
        <taxon>Basidiomycota</taxon>
        <taxon>Agaricomycotina</taxon>
        <taxon>Agaricomycetes</taxon>
        <taxon>Polyporales</taxon>
        <taxon>Steccherinaceae</taxon>
        <taxon>Antrodiella</taxon>
    </lineage>
</organism>
<evidence type="ECO:0000313" key="1">
    <source>
        <dbReference type="EMBL" id="THH26625.1"/>
    </source>
</evidence>
<evidence type="ECO:0008006" key="3">
    <source>
        <dbReference type="Google" id="ProtNLM"/>
    </source>
</evidence>
<keyword evidence="2" id="KW-1185">Reference proteome</keyword>